<sequence>MSTSSVSAASSNMHTRGAIKSSMMNDVSDIAKALGIQDGMFLHKYAITQLIEYVHTEGALTPEIISVLSSQLWADEDPDIVDILRPKVSGNLANCVRRFAITLSSIGTAFFDVNPSTWMWFPTREDHISALAFVLMLYLFFDQQLPRESDPAKRGRMILAYYTSLEFLRGFRCRMCGGDYEEDEMSKSGPDRVCNICTPEEGEIVESPQALDIPIPYCVCTHRNGDPECMHF</sequence>
<dbReference type="Proteomes" id="UP001153332">
    <property type="component" value="Unassembled WGS sequence"/>
</dbReference>
<proteinExistence type="predicted"/>
<comment type="caution">
    <text evidence="1">The sequence shown here is derived from an EMBL/GenBank/DDBJ whole genome shotgun (WGS) entry which is preliminary data.</text>
</comment>
<accession>A0ACC2JTN7</accession>
<name>A0ACC2JTN7_9PEZI</name>
<evidence type="ECO:0000313" key="2">
    <source>
        <dbReference type="Proteomes" id="UP001153332"/>
    </source>
</evidence>
<protein>
    <submittedName>
        <fullName evidence="1">Uncharacterized protein</fullName>
    </submittedName>
</protein>
<reference evidence="1" key="1">
    <citation type="submission" date="2022-12" db="EMBL/GenBank/DDBJ databases">
        <title>Genome Sequence of Lasiodiplodia mahajangana.</title>
        <authorList>
            <person name="Buettner E."/>
        </authorList>
    </citation>
    <scope>NUCLEOTIDE SEQUENCE</scope>
    <source>
        <strain evidence="1">VT137</strain>
    </source>
</reference>
<organism evidence="1 2">
    <name type="scientific">Lasiodiplodia mahajangana</name>
    <dbReference type="NCBI Taxonomy" id="1108764"/>
    <lineage>
        <taxon>Eukaryota</taxon>
        <taxon>Fungi</taxon>
        <taxon>Dikarya</taxon>
        <taxon>Ascomycota</taxon>
        <taxon>Pezizomycotina</taxon>
        <taxon>Dothideomycetes</taxon>
        <taxon>Dothideomycetes incertae sedis</taxon>
        <taxon>Botryosphaeriales</taxon>
        <taxon>Botryosphaeriaceae</taxon>
        <taxon>Lasiodiplodia</taxon>
    </lineage>
</organism>
<gene>
    <name evidence="1" type="ORF">O1611_g2862</name>
</gene>
<dbReference type="EMBL" id="JAPUUL010000428">
    <property type="protein sequence ID" value="KAJ8130765.1"/>
    <property type="molecule type" value="Genomic_DNA"/>
</dbReference>
<keyword evidence="2" id="KW-1185">Reference proteome</keyword>
<evidence type="ECO:0000313" key="1">
    <source>
        <dbReference type="EMBL" id="KAJ8130765.1"/>
    </source>
</evidence>